<evidence type="ECO:0008006" key="3">
    <source>
        <dbReference type="Google" id="ProtNLM"/>
    </source>
</evidence>
<evidence type="ECO:0000313" key="1">
    <source>
        <dbReference type="EMBL" id="KWV58286.1"/>
    </source>
</evidence>
<dbReference type="Proteomes" id="UP000057737">
    <property type="component" value="Unassembled WGS sequence"/>
</dbReference>
<protein>
    <recommendedName>
        <fullName evidence="3">ATP-grasp domain-containing protein</fullName>
    </recommendedName>
</protein>
<proteinExistence type="predicted"/>
<keyword evidence="2" id="KW-1185">Reference proteome</keyword>
<gene>
    <name evidence="1" type="ORF">AS156_36460</name>
</gene>
<sequence length="322" mass="36728">MVFPEVDLGDARRRDSVLFETNQMKNFYWIDSFDGYPQTMDEVIRTSLDVYNGLYATYTEALGYKFRLIHLEDMYIASGEAPIAWHGEFGNILTQDGAAYVGLIHPDLQRERKQESLYRLIANSTNVRLLNYTAKFPMVCKDKFRGVDIARKLGLHALTTALLGAECSTRSQLDFAEQTVGSYPMFIRPRDLTSGLGKRTINDRAGLQKYIENPPFPGRLHIIQPCISIEAEYRVYLDRCEIVACRRREPLKEGELCATPDAILEGSRALAEHLETTYLCVDWLWTGSEFWFCEFETGGGFSELSEPHRSRVAAAFFRKLAA</sequence>
<dbReference type="AlphaFoldDB" id="A0A109K001"/>
<name>A0A109K001_9BRAD</name>
<accession>A0A109K001</accession>
<dbReference type="EMBL" id="LNCU01000039">
    <property type="protein sequence ID" value="KWV58286.1"/>
    <property type="molecule type" value="Genomic_DNA"/>
</dbReference>
<organism evidence="1 2">
    <name type="scientific">Bradyrhizobium macuxiense</name>
    <dbReference type="NCBI Taxonomy" id="1755647"/>
    <lineage>
        <taxon>Bacteria</taxon>
        <taxon>Pseudomonadati</taxon>
        <taxon>Pseudomonadota</taxon>
        <taxon>Alphaproteobacteria</taxon>
        <taxon>Hyphomicrobiales</taxon>
        <taxon>Nitrobacteraceae</taxon>
        <taxon>Bradyrhizobium</taxon>
    </lineage>
</organism>
<reference evidence="1 2" key="1">
    <citation type="submission" date="2015-11" db="EMBL/GenBank/DDBJ databases">
        <title>Draft Genome Sequence of the Strain BR 10303 (Bradyrhizobium sp.) isolated from nodules of Centrolobium paraense.</title>
        <authorList>
            <person name="Zelli J.E."/>
            <person name="Simoes-Araujo J.L."/>
            <person name="Barauna A.C."/>
            <person name="Silva K."/>
        </authorList>
    </citation>
    <scope>NUCLEOTIDE SEQUENCE [LARGE SCALE GENOMIC DNA]</scope>
    <source>
        <strain evidence="1 2">BR 10303</strain>
    </source>
</reference>
<evidence type="ECO:0000313" key="2">
    <source>
        <dbReference type="Proteomes" id="UP000057737"/>
    </source>
</evidence>
<dbReference type="SUPFAM" id="SSF56059">
    <property type="entry name" value="Glutathione synthetase ATP-binding domain-like"/>
    <property type="match status" value="1"/>
</dbReference>
<comment type="caution">
    <text evidence="1">The sequence shown here is derived from an EMBL/GenBank/DDBJ whole genome shotgun (WGS) entry which is preliminary data.</text>
</comment>